<dbReference type="InterPro" id="IPR009057">
    <property type="entry name" value="Homeodomain-like_sf"/>
</dbReference>
<dbReference type="EMBL" id="BJYM01000003">
    <property type="protein sequence ID" value="GEN86176.1"/>
    <property type="molecule type" value="Genomic_DNA"/>
</dbReference>
<dbReference type="OrthoDB" id="9810250at2"/>
<evidence type="ECO:0000256" key="3">
    <source>
        <dbReference type="PROSITE-ProRule" id="PRU00335"/>
    </source>
</evidence>
<sequence length="201" mass="24090">MVTDSEAEDRRIRRTKKNMQNAFILLLNEKDYHRITVTDIVTSADYNRTTFYRHYQDKETLVHDLIHSILEDLTESFRFPYKNKKWLTVDSLSSSNVIIFYHILDNINFYQLWKDSEGIPGFQSQFINTLIQLHKNDISNYANQELDMDDELFITYRAYGVWGLIINWIKSDFQIPVEDMTNQLIKILNYHPVSKYKLNNY</sequence>
<dbReference type="PANTHER" id="PTHR43479:SF7">
    <property type="entry name" value="TETR-FAMILY TRANSCRIPTIONAL REGULATOR"/>
    <property type="match status" value="1"/>
</dbReference>
<accession>A0A511ZFF0</accession>
<dbReference type="InterPro" id="IPR039532">
    <property type="entry name" value="TetR_C_Firmicutes"/>
</dbReference>
<gene>
    <name evidence="5" type="ORF">OSO01_09150</name>
</gene>
<feature type="DNA-binding region" description="H-T-H motif" evidence="3">
    <location>
        <begin position="36"/>
        <end position="55"/>
    </location>
</feature>
<proteinExistence type="predicted"/>
<dbReference type="Proteomes" id="UP000321558">
    <property type="component" value="Unassembled WGS sequence"/>
</dbReference>
<evidence type="ECO:0000313" key="6">
    <source>
        <dbReference type="Proteomes" id="UP000321558"/>
    </source>
</evidence>
<reference evidence="5 6" key="1">
    <citation type="submission" date="2019-07" db="EMBL/GenBank/DDBJ databases">
        <title>Whole genome shotgun sequence of Oceanobacillus sojae NBRC 105379.</title>
        <authorList>
            <person name="Hosoyama A."/>
            <person name="Uohara A."/>
            <person name="Ohji S."/>
            <person name="Ichikawa N."/>
        </authorList>
    </citation>
    <scope>NUCLEOTIDE SEQUENCE [LARGE SCALE GENOMIC DNA]</scope>
    <source>
        <strain evidence="5 6">NBRC 105379</strain>
    </source>
</reference>
<comment type="caution">
    <text evidence="5">The sequence shown here is derived from an EMBL/GenBank/DDBJ whole genome shotgun (WGS) entry which is preliminary data.</text>
</comment>
<evidence type="ECO:0000256" key="1">
    <source>
        <dbReference type="ARBA" id="ARBA00022491"/>
    </source>
</evidence>
<dbReference type="PANTHER" id="PTHR43479">
    <property type="entry name" value="ACREF/ENVCD OPERON REPRESSOR-RELATED"/>
    <property type="match status" value="1"/>
</dbReference>
<evidence type="ECO:0000313" key="5">
    <source>
        <dbReference type="EMBL" id="GEN86176.1"/>
    </source>
</evidence>
<protein>
    <submittedName>
        <fullName evidence="5">TetR family transcriptional regulator</fullName>
    </submittedName>
</protein>
<name>A0A511ZFF0_9BACI</name>
<dbReference type="InterPro" id="IPR050624">
    <property type="entry name" value="HTH-type_Tx_Regulator"/>
</dbReference>
<organism evidence="5 6">
    <name type="scientific">Oceanobacillus sojae</name>
    <dbReference type="NCBI Taxonomy" id="582851"/>
    <lineage>
        <taxon>Bacteria</taxon>
        <taxon>Bacillati</taxon>
        <taxon>Bacillota</taxon>
        <taxon>Bacilli</taxon>
        <taxon>Bacillales</taxon>
        <taxon>Bacillaceae</taxon>
        <taxon>Oceanobacillus</taxon>
    </lineage>
</organism>
<dbReference type="RefSeq" id="WP_147209121.1">
    <property type="nucleotide sequence ID" value="NZ_BJYM01000003.1"/>
</dbReference>
<dbReference type="SUPFAM" id="SSF46689">
    <property type="entry name" value="Homeodomain-like"/>
    <property type="match status" value="1"/>
</dbReference>
<feature type="domain" description="HTH tetR-type" evidence="4">
    <location>
        <begin position="13"/>
        <end position="73"/>
    </location>
</feature>
<dbReference type="PROSITE" id="PS50977">
    <property type="entry name" value="HTH_TETR_2"/>
    <property type="match status" value="1"/>
</dbReference>
<dbReference type="InterPro" id="IPR001647">
    <property type="entry name" value="HTH_TetR"/>
</dbReference>
<keyword evidence="6" id="KW-1185">Reference proteome</keyword>
<dbReference type="Pfam" id="PF14278">
    <property type="entry name" value="TetR_C_8"/>
    <property type="match status" value="1"/>
</dbReference>
<dbReference type="AlphaFoldDB" id="A0A511ZFF0"/>
<dbReference type="Pfam" id="PF00440">
    <property type="entry name" value="TetR_N"/>
    <property type="match status" value="1"/>
</dbReference>
<evidence type="ECO:0000259" key="4">
    <source>
        <dbReference type="PROSITE" id="PS50977"/>
    </source>
</evidence>
<dbReference type="Gene3D" id="1.10.357.10">
    <property type="entry name" value="Tetracycline Repressor, domain 2"/>
    <property type="match status" value="1"/>
</dbReference>
<keyword evidence="2 3" id="KW-0238">DNA-binding</keyword>
<keyword evidence="1" id="KW-0678">Repressor</keyword>
<dbReference type="GO" id="GO:0003677">
    <property type="term" value="F:DNA binding"/>
    <property type="evidence" value="ECO:0007669"/>
    <property type="project" value="UniProtKB-UniRule"/>
</dbReference>
<evidence type="ECO:0000256" key="2">
    <source>
        <dbReference type="ARBA" id="ARBA00023125"/>
    </source>
</evidence>